<reference evidence="1 2" key="1">
    <citation type="submission" date="2017-06" db="EMBL/GenBank/DDBJ databases">
        <authorList>
            <person name="Kim H.J."/>
            <person name="Triplett B.A."/>
        </authorList>
    </citation>
    <scope>NUCLEOTIDE SEQUENCE [LARGE SCALE GENOMIC DNA]</scope>
    <source>
        <strain evidence="1 2">U15</strain>
    </source>
</reference>
<proteinExistence type="predicted"/>
<evidence type="ECO:0000313" key="1">
    <source>
        <dbReference type="EMBL" id="SNS27613.1"/>
    </source>
</evidence>
<protein>
    <submittedName>
        <fullName evidence="1">Uncharacterized protein</fullName>
    </submittedName>
</protein>
<keyword evidence="2" id="KW-1185">Reference proteome</keyword>
<sequence>MTTSEMIESMIDATLGEEAGVREKHTMREALRGLVRLAKAEGLMENGLLESECLMNRLMAMAA</sequence>
<evidence type="ECO:0000313" key="2">
    <source>
        <dbReference type="Proteomes" id="UP000198284"/>
    </source>
</evidence>
<dbReference type="EMBL" id="FZOT01000002">
    <property type="protein sequence ID" value="SNS27613.1"/>
    <property type="molecule type" value="Genomic_DNA"/>
</dbReference>
<dbReference type="AlphaFoldDB" id="A0A239D7R6"/>
<organism evidence="1 2">
    <name type="scientific">Noviherbaspirillum humi</name>
    <dbReference type="NCBI Taxonomy" id="1688639"/>
    <lineage>
        <taxon>Bacteria</taxon>
        <taxon>Pseudomonadati</taxon>
        <taxon>Pseudomonadota</taxon>
        <taxon>Betaproteobacteria</taxon>
        <taxon>Burkholderiales</taxon>
        <taxon>Oxalobacteraceae</taxon>
        <taxon>Noviherbaspirillum</taxon>
    </lineage>
</organism>
<accession>A0A239D7R6</accession>
<name>A0A239D7R6_9BURK</name>
<dbReference type="Proteomes" id="UP000198284">
    <property type="component" value="Unassembled WGS sequence"/>
</dbReference>
<gene>
    <name evidence="1" type="ORF">SAMN06265795_10214</name>
</gene>